<evidence type="ECO:0000256" key="2">
    <source>
        <dbReference type="ARBA" id="ARBA00022857"/>
    </source>
</evidence>
<reference evidence="4 5" key="1">
    <citation type="submission" date="2019-04" db="EMBL/GenBank/DDBJ databases">
        <authorList>
            <consortium name="DOE Joint Genome Institute"/>
            <person name="Mondo S."/>
            <person name="Kjaerbolling I."/>
            <person name="Vesth T."/>
            <person name="Frisvad J.C."/>
            <person name="Nybo J.L."/>
            <person name="Theobald S."/>
            <person name="Kildgaard S."/>
            <person name="Isbrandt T."/>
            <person name="Kuo A."/>
            <person name="Sato A."/>
            <person name="Lyhne E.K."/>
            <person name="Kogle M.E."/>
            <person name="Wiebenga A."/>
            <person name="Kun R.S."/>
            <person name="Lubbers R.J."/>
            <person name="Makela M.R."/>
            <person name="Barry K."/>
            <person name="Chovatia M."/>
            <person name="Clum A."/>
            <person name="Daum C."/>
            <person name="Haridas S."/>
            <person name="He G."/>
            <person name="LaButti K."/>
            <person name="Lipzen A."/>
            <person name="Riley R."/>
            <person name="Salamov A."/>
            <person name="Simmons B.A."/>
            <person name="Magnuson J.K."/>
            <person name="Henrissat B."/>
            <person name="Mortensen U.H."/>
            <person name="Larsen T.O."/>
            <person name="Devries R.P."/>
            <person name="Grigoriev I.V."/>
            <person name="Machida M."/>
            <person name="Baker S.E."/>
            <person name="Andersen M.R."/>
            <person name="Cantor M.N."/>
            <person name="Hua S.X."/>
        </authorList>
    </citation>
    <scope>NUCLEOTIDE SEQUENCE [LARGE SCALE GENOMIC DNA]</scope>
    <source>
        <strain evidence="4 5">CBS 119388</strain>
    </source>
</reference>
<dbReference type="PANTHER" id="PTHR43180">
    <property type="entry name" value="3-OXOACYL-(ACYL-CARRIER-PROTEIN) REDUCTASE (AFU_ORTHOLOGUE AFUA_6G11210)"/>
    <property type="match status" value="1"/>
</dbReference>
<dbReference type="GO" id="GO:0016491">
    <property type="term" value="F:oxidoreductase activity"/>
    <property type="evidence" value="ECO:0007669"/>
    <property type="project" value="UniProtKB-KW"/>
</dbReference>
<dbReference type="InterPro" id="IPR036291">
    <property type="entry name" value="NAD(P)-bd_dom_sf"/>
</dbReference>
<dbReference type="SUPFAM" id="SSF51735">
    <property type="entry name" value="NAD(P)-binding Rossmann-fold domains"/>
    <property type="match status" value="1"/>
</dbReference>
<dbReference type="Proteomes" id="UP000325579">
    <property type="component" value="Unassembled WGS sequence"/>
</dbReference>
<dbReference type="EMBL" id="ML736754">
    <property type="protein sequence ID" value="KAE8406395.1"/>
    <property type="molecule type" value="Genomic_DNA"/>
</dbReference>
<name>A0A5N7DJE9_9EURO</name>
<evidence type="ECO:0000256" key="3">
    <source>
        <dbReference type="ARBA" id="ARBA00023002"/>
    </source>
</evidence>
<gene>
    <name evidence="4" type="ORF">BDV37DRAFT_270001</name>
</gene>
<evidence type="ECO:0000313" key="4">
    <source>
        <dbReference type="EMBL" id="KAE8406395.1"/>
    </source>
</evidence>
<dbReference type="InterPro" id="IPR002347">
    <property type="entry name" value="SDR_fam"/>
</dbReference>
<organism evidence="4 5">
    <name type="scientific">Aspergillus pseudonomiae</name>
    <dbReference type="NCBI Taxonomy" id="1506151"/>
    <lineage>
        <taxon>Eukaryota</taxon>
        <taxon>Fungi</taxon>
        <taxon>Dikarya</taxon>
        <taxon>Ascomycota</taxon>
        <taxon>Pezizomycotina</taxon>
        <taxon>Eurotiomycetes</taxon>
        <taxon>Eurotiomycetidae</taxon>
        <taxon>Eurotiales</taxon>
        <taxon>Aspergillaceae</taxon>
        <taxon>Aspergillus</taxon>
        <taxon>Aspergillus subgen. Circumdati</taxon>
    </lineage>
</organism>
<evidence type="ECO:0000256" key="1">
    <source>
        <dbReference type="ARBA" id="ARBA00006484"/>
    </source>
</evidence>
<dbReference type="Pfam" id="PF00106">
    <property type="entry name" value="adh_short"/>
    <property type="match status" value="1"/>
</dbReference>
<keyword evidence="3" id="KW-0560">Oxidoreductase</keyword>
<comment type="similarity">
    <text evidence="1">Belongs to the short-chain dehydrogenases/reductases (SDR) family.</text>
</comment>
<evidence type="ECO:0008006" key="6">
    <source>
        <dbReference type="Google" id="ProtNLM"/>
    </source>
</evidence>
<dbReference type="InterPro" id="IPR020904">
    <property type="entry name" value="Sc_DH/Rdtase_CS"/>
</dbReference>
<evidence type="ECO:0000313" key="5">
    <source>
        <dbReference type="Proteomes" id="UP000325579"/>
    </source>
</evidence>
<dbReference type="PRINTS" id="PR00081">
    <property type="entry name" value="GDHRDH"/>
</dbReference>
<dbReference type="AlphaFoldDB" id="A0A5N7DJE9"/>
<dbReference type="PROSITE" id="PS00061">
    <property type="entry name" value="ADH_SHORT"/>
    <property type="match status" value="1"/>
</dbReference>
<keyword evidence="5" id="KW-1185">Reference proteome</keyword>
<dbReference type="GO" id="GO:0044550">
    <property type="term" value="P:secondary metabolite biosynthetic process"/>
    <property type="evidence" value="ECO:0007669"/>
    <property type="project" value="UniProtKB-ARBA"/>
</dbReference>
<dbReference type="OrthoDB" id="37659at2759"/>
<dbReference type="RefSeq" id="XP_031943714.1">
    <property type="nucleotide sequence ID" value="XM_032084472.1"/>
</dbReference>
<sequence length="334" mass="36730">MTRFDPNHESLDFLKLRDSVVVLTGGATGIGAATVRLLHSYGAKVIFGDINTEAAKTVVYSTSPDTIHFVETDVRSYEDNLALFKYALSKYGRVDHAIANAGTLEQKGWFDPRQDVNDIEVRPSTLTLDVNLVGALVFTHIACSYLAHGNEDGKIRDKSLTLLGSHGGFKETPGMFLYSMSKHAIMGLLRSLRIYVLEAFPGLRVNAVCPSMTETMMVGGIRDVWIKQKLPVNQPNDIATAILGILSAGPGTNSIWHDEDEAPGLNSRDNAGQMDWEDVQHRGLHGRAIYVLGGKCFDIEEGLDRTEQLWLGRNASATMKQAQEVLGLGDRWLQ</sequence>
<dbReference type="PANTHER" id="PTHR43180:SF86">
    <property type="entry name" value="DEHYDROGENASE, PUTATIVE (AFU_ORTHOLOGUE AFUA_3G00290)-RELATED"/>
    <property type="match status" value="1"/>
</dbReference>
<proteinExistence type="inferred from homology"/>
<accession>A0A5N7DJE9</accession>
<protein>
    <recommendedName>
        <fullName evidence="6">3-hydroxyacyl-CoA dehydrogenase</fullName>
    </recommendedName>
</protein>
<dbReference type="GeneID" id="43669163"/>
<dbReference type="Gene3D" id="3.40.50.720">
    <property type="entry name" value="NAD(P)-binding Rossmann-like Domain"/>
    <property type="match status" value="1"/>
</dbReference>
<keyword evidence="2" id="KW-0521">NADP</keyword>